<dbReference type="STRING" id="59925.EU91_0562"/>
<dbReference type="EMBL" id="JNAH01000003">
    <property type="protein sequence ID" value="KGF88627.1"/>
    <property type="molecule type" value="Genomic_DNA"/>
</dbReference>
<name>A0A0A1ZGD9_PROMR</name>
<reference evidence="7" key="1">
    <citation type="journal article" date="2014" name="Sci. Data">
        <title>Genomes of diverse isolates of the marine cyanobacterium Prochlorococcus.</title>
        <authorList>
            <person name="Biller S."/>
            <person name="Berube P."/>
            <person name="Thompson J."/>
            <person name="Kelly L."/>
            <person name="Roggensack S."/>
            <person name="Awad L."/>
            <person name="Roache-Johnson K."/>
            <person name="Ding H."/>
            <person name="Giovannoni S.J."/>
            <person name="Moore L.R."/>
            <person name="Chisholm S.W."/>
        </authorList>
    </citation>
    <scope>NUCLEOTIDE SEQUENCE [LARGE SCALE GENOMIC DNA]</scope>
    <source>
        <strain evidence="7">GP2</strain>
    </source>
</reference>
<protein>
    <recommendedName>
        <fullName evidence="4">DNA repair protein RecO</fullName>
    </recommendedName>
    <alternativeName>
        <fullName evidence="4">Recombination protein O</fullName>
    </alternativeName>
</protein>
<dbReference type="Pfam" id="PF11967">
    <property type="entry name" value="RecO_N"/>
    <property type="match status" value="1"/>
</dbReference>
<comment type="caution">
    <text evidence="6">The sequence shown here is derived from an EMBL/GenBank/DDBJ whole genome shotgun (WGS) entry which is preliminary data.</text>
</comment>
<dbReference type="NCBIfam" id="TIGR00613">
    <property type="entry name" value="reco"/>
    <property type="match status" value="1"/>
</dbReference>
<dbReference type="OrthoDB" id="9797083at2"/>
<dbReference type="Gene3D" id="2.40.50.140">
    <property type="entry name" value="Nucleic acid-binding proteins"/>
    <property type="match status" value="1"/>
</dbReference>
<dbReference type="GO" id="GO:0006302">
    <property type="term" value="P:double-strand break repair"/>
    <property type="evidence" value="ECO:0007669"/>
    <property type="project" value="TreeGrafter"/>
</dbReference>
<comment type="function">
    <text evidence="4">Involved in DNA repair and RecF pathway recombination.</text>
</comment>
<accession>A0A0A1ZGD9</accession>
<evidence type="ECO:0000256" key="1">
    <source>
        <dbReference type="ARBA" id="ARBA00022763"/>
    </source>
</evidence>
<keyword evidence="3 4" id="KW-0234">DNA repair</keyword>
<dbReference type="RefSeq" id="WP_032524115.1">
    <property type="nucleotide sequence ID" value="NZ_CP138934.1"/>
</dbReference>
<dbReference type="Pfam" id="PF02565">
    <property type="entry name" value="RecO_C"/>
    <property type="match status" value="1"/>
</dbReference>
<dbReference type="eggNOG" id="COG1381">
    <property type="taxonomic scope" value="Bacteria"/>
</dbReference>
<evidence type="ECO:0000256" key="3">
    <source>
        <dbReference type="ARBA" id="ARBA00023204"/>
    </source>
</evidence>
<dbReference type="PANTHER" id="PTHR33991:SF1">
    <property type="entry name" value="DNA REPAIR PROTEIN RECO"/>
    <property type="match status" value="1"/>
</dbReference>
<evidence type="ECO:0000259" key="5">
    <source>
        <dbReference type="Pfam" id="PF11967"/>
    </source>
</evidence>
<evidence type="ECO:0000256" key="4">
    <source>
        <dbReference type="HAMAP-Rule" id="MF_00201"/>
    </source>
</evidence>
<feature type="domain" description="DNA replication/recombination mediator RecO N-terminal" evidence="5">
    <location>
        <begin position="6"/>
        <end position="81"/>
    </location>
</feature>
<dbReference type="HAMAP" id="MF_00201">
    <property type="entry name" value="RecO"/>
    <property type="match status" value="1"/>
</dbReference>
<dbReference type="InterPro" id="IPR003717">
    <property type="entry name" value="RecO"/>
</dbReference>
<dbReference type="InterPro" id="IPR037278">
    <property type="entry name" value="ARFGAP/RecO"/>
</dbReference>
<dbReference type="Proteomes" id="UP000030598">
    <property type="component" value="Unassembled WGS sequence"/>
</dbReference>
<organism evidence="6 7">
    <name type="scientific">Prochlorococcus marinus str. GP2</name>
    <dbReference type="NCBI Taxonomy" id="59925"/>
    <lineage>
        <taxon>Bacteria</taxon>
        <taxon>Bacillati</taxon>
        <taxon>Cyanobacteriota</taxon>
        <taxon>Cyanophyceae</taxon>
        <taxon>Synechococcales</taxon>
        <taxon>Prochlorococcaceae</taxon>
        <taxon>Prochlorococcus</taxon>
    </lineage>
</organism>
<dbReference type="AlphaFoldDB" id="A0A0A1ZGD9"/>
<dbReference type="PANTHER" id="PTHR33991">
    <property type="entry name" value="DNA REPAIR PROTEIN RECO"/>
    <property type="match status" value="1"/>
</dbReference>
<gene>
    <name evidence="4" type="primary">recO</name>
    <name evidence="6" type="ORF">EU91_0562</name>
</gene>
<dbReference type="InterPro" id="IPR022572">
    <property type="entry name" value="DNA_rep/recomb_RecO_N"/>
</dbReference>
<keyword evidence="2 4" id="KW-0233">DNA recombination</keyword>
<keyword evidence="1 4" id="KW-0227">DNA damage</keyword>
<evidence type="ECO:0000256" key="2">
    <source>
        <dbReference type="ARBA" id="ARBA00023172"/>
    </source>
</evidence>
<dbReference type="SUPFAM" id="SSF57863">
    <property type="entry name" value="ArfGap/RecO-like zinc finger"/>
    <property type="match status" value="1"/>
</dbReference>
<dbReference type="GO" id="GO:0006310">
    <property type="term" value="P:DNA recombination"/>
    <property type="evidence" value="ECO:0007669"/>
    <property type="project" value="UniProtKB-UniRule"/>
</dbReference>
<comment type="similarity">
    <text evidence="4">Belongs to the RecO family.</text>
</comment>
<sequence>MSGSGEWRLKGLCIKASPLGENDRLITMLTDEQGIVRLAVPGARRPKSSLAAATPLTYLSLQIFGKRNLKSVRQIKILKSYSGLGKNIECLAAAQAITELTFLLVGNNDKQQDYLSCVLAHLDRIYLYKESQEEDIKMLSMSIQSLIHLLAIGGINLPIHHCCKTGEPIIPPLGNWEWNCYYLPSEGFSSIEDPQSNLKINASEVALLQRLLFPELPIKSNGELLGPKKVWLKILFIIETWISTQLEKELSSLKMLREIYS</sequence>
<proteinExistence type="inferred from homology"/>
<evidence type="ECO:0000313" key="6">
    <source>
        <dbReference type="EMBL" id="KGF88627.1"/>
    </source>
</evidence>
<dbReference type="InterPro" id="IPR012340">
    <property type="entry name" value="NA-bd_OB-fold"/>
</dbReference>
<dbReference type="SUPFAM" id="SSF50249">
    <property type="entry name" value="Nucleic acid-binding proteins"/>
    <property type="match status" value="1"/>
</dbReference>
<evidence type="ECO:0000313" key="7">
    <source>
        <dbReference type="Proteomes" id="UP000030598"/>
    </source>
</evidence>
<dbReference type="GO" id="GO:0043590">
    <property type="term" value="C:bacterial nucleoid"/>
    <property type="evidence" value="ECO:0007669"/>
    <property type="project" value="TreeGrafter"/>
</dbReference>